<dbReference type="AlphaFoldDB" id="A0A6J5YYT2"/>
<name>A0A6J5YYT2_9ZZZZ</name>
<accession>A0A6J5YYT2</accession>
<sequence length="182" mass="20281">MRISKVVSCLAVILMLSGCGIRAGAARNVVNSATEAAVKAAEKKVDLLQIEEHYLSLNREFANSSEDGFNTALNATYPGTVDKNISESCIMTLIEKDIQWRFKPDLDSITRIETWVAPNVSRDDKGEWLFAGKTPQGRTYELQESNQRLIKGVLTSSPSGTVHLTIFNEEVYLFTSFCANRW</sequence>
<evidence type="ECO:0000313" key="1">
    <source>
        <dbReference type="EMBL" id="CAB4334022.1"/>
    </source>
</evidence>
<reference evidence="1" key="1">
    <citation type="submission" date="2020-05" db="EMBL/GenBank/DDBJ databases">
        <authorList>
            <person name="Chiriac C."/>
            <person name="Salcher M."/>
            <person name="Ghai R."/>
            <person name="Kavagutti S V."/>
        </authorList>
    </citation>
    <scope>NUCLEOTIDE SEQUENCE</scope>
</reference>
<proteinExistence type="predicted"/>
<organism evidence="1">
    <name type="scientific">freshwater metagenome</name>
    <dbReference type="NCBI Taxonomy" id="449393"/>
    <lineage>
        <taxon>unclassified sequences</taxon>
        <taxon>metagenomes</taxon>
        <taxon>ecological metagenomes</taxon>
    </lineage>
</organism>
<protein>
    <submittedName>
        <fullName evidence="1">Unannotated protein</fullName>
    </submittedName>
</protein>
<dbReference type="PROSITE" id="PS51257">
    <property type="entry name" value="PROKAR_LIPOPROTEIN"/>
    <property type="match status" value="1"/>
</dbReference>
<gene>
    <name evidence="1" type="ORF">UFOPK3775_00405</name>
</gene>
<dbReference type="EMBL" id="CAESAK010000037">
    <property type="protein sequence ID" value="CAB4334022.1"/>
    <property type="molecule type" value="Genomic_DNA"/>
</dbReference>